<evidence type="ECO:0000313" key="4">
    <source>
        <dbReference type="EMBL" id="KAF2196427.1"/>
    </source>
</evidence>
<evidence type="ECO:0000259" key="3">
    <source>
        <dbReference type="Pfam" id="PF05368"/>
    </source>
</evidence>
<evidence type="ECO:0000256" key="1">
    <source>
        <dbReference type="ARBA" id="ARBA00022857"/>
    </source>
</evidence>
<dbReference type="PANTHER" id="PTHR47706:SF7">
    <property type="entry name" value="CIPA-LIKE, PUTATIVE (AFU_ORTHOLOGUE AFUA_1G01630)-RELATED"/>
    <property type="match status" value="1"/>
</dbReference>
<dbReference type="InterPro" id="IPR045312">
    <property type="entry name" value="PCBER-like"/>
</dbReference>
<dbReference type="Pfam" id="PF05368">
    <property type="entry name" value="NmrA"/>
    <property type="match status" value="1"/>
</dbReference>
<evidence type="ECO:0000256" key="2">
    <source>
        <dbReference type="ARBA" id="ARBA00023002"/>
    </source>
</evidence>
<dbReference type="OrthoDB" id="419598at2759"/>
<gene>
    <name evidence="4" type="ORF">GQ43DRAFT_257589</name>
</gene>
<protein>
    <submittedName>
        <fullName evidence="4">NAD(P)-binding protein</fullName>
    </submittedName>
</protein>
<comment type="caution">
    <text evidence="4">The sequence shown here is derived from an EMBL/GenBank/DDBJ whole genome shotgun (WGS) entry which is preliminary data.</text>
</comment>
<keyword evidence="2" id="KW-0560">Oxidoreductase</keyword>
<dbReference type="InterPro" id="IPR008030">
    <property type="entry name" value="NmrA-like"/>
</dbReference>
<dbReference type="EMBL" id="ML994391">
    <property type="protein sequence ID" value="KAF2196427.1"/>
    <property type="molecule type" value="Genomic_DNA"/>
</dbReference>
<dbReference type="GO" id="GO:0016491">
    <property type="term" value="F:oxidoreductase activity"/>
    <property type="evidence" value="ECO:0007669"/>
    <property type="project" value="UniProtKB-KW"/>
</dbReference>
<organism evidence="4 5">
    <name type="scientific">Delitschia confertaspora ATCC 74209</name>
    <dbReference type="NCBI Taxonomy" id="1513339"/>
    <lineage>
        <taxon>Eukaryota</taxon>
        <taxon>Fungi</taxon>
        <taxon>Dikarya</taxon>
        <taxon>Ascomycota</taxon>
        <taxon>Pezizomycotina</taxon>
        <taxon>Dothideomycetes</taxon>
        <taxon>Pleosporomycetidae</taxon>
        <taxon>Pleosporales</taxon>
        <taxon>Delitschiaceae</taxon>
        <taxon>Delitschia</taxon>
    </lineage>
</organism>
<dbReference type="SUPFAM" id="SSF51735">
    <property type="entry name" value="NAD(P)-binding Rossmann-fold domains"/>
    <property type="match status" value="1"/>
</dbReference>
<proteinExistence type="predicted"/>
<dbReference type="Gene3D" id="3.40.50.720">
    <property type="entry name" value="NAD(P)-binding Rossmann-like Domain"/>
    <property type="match status" value="1"/>
</dbReference>
<reference evidence="4" key="1">
    <citation type="journal article" date="2020" name="Stud. Mycol.">
        <title>101 Dothideomycetes genomes: a test case for predicting lifestyles and emergence of pathogens.</title>
        <authorList>
            <person name="Haridas S."/>
            <person name="Albert R."/>
            <person name="Binder M."/>
            <person name="Bloem J."/>
            <person name="Labutti K."/>
            <person name="Salamov A."/>
            <person name="Andreopoulos B."/>
            <person name="Baker S."/>
            <person name="Barry K."/>
            <person name="Bills G."/>
            <person name="Bluhm B."/>
            <person name="Cannon C."/>
            <person name="Castanera R."/>
            <person name="Culley D."/>
            <person name="Daum C."/>
            <person name="Ezra D."/>
            <person name="Gonzalez J."/>
            <person name="Henrissat B."/>
            <person name="Kuo A."/>
            <person name="Liang C."/>
            <person name="Lipzen A."/>
            <person name="Lutzoni F."/>
            <person name="Magnuson J."/>
            <person name="Mondo S."/>
            <person name="Nolan M."/>
            <person name="Ohm R."/>
            <person name="Pangilinan J."/>
            <person name="Park H.-J."/>
            <person name="Ramirez L."/>
            <person name="Alfaro M."/>
            <person name="Sun H."/>
            <person name="Tritt A."/>
            <person name="Yoshinaga Y."/>
            <person name="Zwiers L.-H."/>
            <person name="Turgeon B."/>
            <person name="Goodwin S."/>
            <person name="Spatafora J."/>
            <person name="Crous P."/>
            <person name="Grigoriev I."/>
        </authorList>
    </citation>
    <scope>NUCLEOTIDE SEQUENCE</scope>
    <source>
        <strain evidence="4">ATCC 74209</strain>
    </source>
</reference>
<dbReference type="Proteomes" id="UP000799536">
    <property type="component" value="Unassembled WGS sequence"/>
</dbReference>
<sequence length="339" mass="37605">MAQEYACNKPSGFNNRIKKIAMVGAAGQMGKFIVAELLKKGTFEITAITREGSPNKPVPGVEIKAVNYDDPSTLVAALKGQDALIITMSVLAPPDQHAKLVDAAAAANVPWVLPNEYGTDASDKEVDADIQLGIQNRANRAHIEKLGKSSWVGIQCSFWYEYSLAIPGYGFNITDRTVTWYDDGKKRISTTTWPQVGRAIAAVLGLKVLPEDENDTSLTLSHYRNKSLYVSSFELTQRDMFESLKRVTGTTDADWNISSVDVKEYFKKHKEAVMNGGPRIHYGLMLYSRYFFPEVKGVLLEGKKDNERLGLPVEDLDEWTGVAVKMAEGRYAEKHFAQG</sequence>
<evidence type="ECO:0000313" key="5">
    <source>
        <dbReference type="Proteomes" id="UP000799536"/>
    </source>
</evidence>
<keyword evidence="5" id="KW-1185">Reference proteome</keyword>
<keyword evidence="1" id="KW-0521">NADP</keyword>
<feature type="domain" description="NmrA-like" evidence="3">
    <location>
        <begin position="18"/>
        <end position="127"/>
    </location>
</feature>
<dbReference type="InterPro" id="IPR036291">
    <property type="entry name" value="NAD(P)-bd_dom_sf"/>
</dbReference>
<name>A0A9P4JBH1_9PLEO</name>
<dbReference type="PANTHER" id="PTHR47706">
    <property type="entry name" value="NMRA-LIKE FAMILY PROTEIN"/>
    <property type="match status" value="1"/>
</dbReference>
<accession>A0A9P4JBH1</accession>
<dbReference type="AlphaFoldDB" id="A0A9P4JBH1"/>
<dbReference type="InterPro" id="IPR051609">
    <property type="entry name" value="NmrA/Isoflavone_reductase-like"/>
</dbReference>
<dbReference type="CDD" id="cd05259">
    <property type="entry name" value="PCBER_SDR_a"/>
    <property type="match status" value="1"/>
</dbReference>
<dbReference type="Gene3D" id="3.90.25.10">
    <property type="entry name" value="UDP-galactose 4-epimerase, domain 1"/>
    <property type="match status" value="1"/>
</dbReference>